<evidence type="ECO:0000256" key="9">
    <source>
        <dbReference type="HAMAP-Rule" id="MF_01582"/>
    </source>
</evidence>
<dbReference type="InterPro" id="IPR036458">
    <property type="entry name" value="Na:dicarbo_symporter_sf"/>
</dbReference>
<evidence type="ECO:0000313" key="10">
    <source>
        <dbReference type="EMBL" id="SDM39136.1"/>
    </source>
</evidence>
<dbReference type="OrthoDB" id="9768885at2"/>
<protein>
    <recommendedName>
        <fullName evidence="9">Serine/threonine transporter SstT</fullName>
    </recommendedName>
    <alternativeName>
        <fullName evidence="9">Na(+)/serine-threonine symporter</fullName>
    </alternativeName>
</protein>
<keyword evidence="4 9" id="KW-0812">Transmembrane</keyword>
<keyword evidence="8 9" id="KW-0472">Membrane</keyword>
<evidence type="ECO:0000256" key="3">
    <source>
        <dbReference type="ARBA" id="ARBA00022475"/>
    </source>
</evidence>
<keyword evidence="3 9" id="KW-1003">Cell membrane</keyword>
<comment type="subcellular location">
    <subcellularLocation>
        <location evidence="9">Cell membrane</location>
        <topology evidence="9">Multi-pass membrane protein</topology>
    </subcellularLocation>
    <subcellularLocation>
        <location evidence="1">Membrane</location>
        <topology evidence="1">Multi-pass membrane protein</topology>
    </subcellularLocation>
</comment>
<dbReference type="Gene3D" id="1.10.3860.10">
    <property type="entry name" value="Sodium:dicarboxylate symporter"/>
    <property type="match status" value="1"/>
</dbReference>
<feature type="transmembrane region" description="Helical" evidence="9">
    <location>
        <begin position="288"/>
        <end position="313"/>
    </location>
</feature>
<keyword evidence="6 9" id="KW-0029">Amino-acid transport</keyword>
<comment type="function">
    <text evidence="9">Involved in the import of serine and threonine into the cell, with the concomitant import of sodium (symport system).</text>
</comment>
<dbReference type="GO" id="GO:0015826">
    <property type="term" value="P:threonine transport"/>
    <property type="evidence" value="ECO:0007669"/>
    <property type="project" value="InterPro"/>
</dbReference>
<dbReference type="GO" id="GO:0032329">
    <property type="term" value="P:serine transport"/>
    <property type="evidence" value="ECO:0007669"/>
    <property type="project" value="InterPro"/>
</dbReference>
<feature type="transmembrane region" description="Helical" evidence="9">
    <location>
        <begin position="181"/>
        <end position="203"/>
    </location>
</feature>
<evidence type="ECO:0000313" key="11">
    <source>
        <dbReference type="Proteomes" id="UP000198552"/>
    </source>
</evidence>
<evidence type="ECO:0000256" key="5">
    <source>
        <dbReference type="ARBA" id="ARBA00022847"/>
    </source>
</evidence>
<dbReference type="Pfam" id="PF00375">
    <property type="entry name" value="SDF"/>
    <property type="match status" value="1"/>
</dbReference>
<dbReference type="EMBL" id="FNHP01000005">
    <property type="protein sequence ID" value="SDM39136.1"/>
    <property type="molecule type" value="Genomic_DNA"/>
</dbReference>
<dbReference type="FunFam" id="1.10.3860.10:FF:000003">
    <property type="entry name" value="Serine/threonine transporter sstT"/>
    <property type="match status" value="1"/>
</dbReference>
<name>A0A1G9SUM9_9BURK</name>
<accession>A0A1G9SUM9</accession>
<dbReference type="InterPro" id="IPR023025">
    <property type="entry name" value="Ser_Thr_transp_SstT"/>
</dbReference>
<dbReference type="AlphaFoldDB" id="A0A1G9SUM9"/>
<evidence type="ECO:0000256" key="1">
    <source>
        <dbReference type="ARBA" id="ARBA00004141"/>
    </source>
</evidence>
<feature type="transmembrane region" description="Helical" evidence="9">
    <location>
        <begin position="39"/>
        <end position="62"/>
    </location>
</feature>
<dbReference type="NCBIfam" id="NF010151">
    <property type="entry name" value="PRK13628.1"/>
    <property type="match status" value="1"/>
</dbReference>
<dbReference type="InterPro" id="IPR001991">
    <property type="entry name" value="Na-dicarboxylate_symporter"/>
</dbReference>
<comment type="similarity">
    <text evidence="9">Belongs to the dicarboxylate/amino acid:cation symporter (DAACS) (TC 2.A.23) family.</text>
</comment>
<reference evidence="11" key="1">
    <citation type="submission" date="2016-10" db="EMBL/GenBank/DDBJ databases">
        <authorList>
            <person name="Varghese N."/>
            <person name="Submissions S."/>
        </authorList>
    </citation>
    <scope>NUCLEOTIDE SEQUENCE [LARGE SCALE GENOMIC DNA]</scope>
    <source>
        <strain evidence="11">EPL6</strain>
    </source>
</reference>
<keyword evidence="2 9" id="KW-0813">Transport</keyword>
<comment type="catalytic activity">
    <reaction evidence="9">
        <text>L-serine(in) + Na(+)(in) = L-serine(out) + Na(+)(out)</text>
        <dbReference type="Rhea" id="RHEA:29575"/>
        <dbReference type="ChEBI" id="CHEBI:29101"/>
        <dbReference type="ChEBI" id="CHEBI:33384"/>
    </reaction>
</comment>
<evidence type="ECO:0000256" key="4">
    <source>
        <dbReference type="ARBA" id="ARBA00022692"/>
    </source>
</evidence>
<evidence type="ECO:0000256" key="8">
    <source>
        <dbReference type="ARBA" id="ARBA00023136"/>
    </source>
</evidence>
<keyword evidence="5 9" id="KW-0769">Symport</keyword>
<gene>
    <name evidence="9" type="primary">sstT</name>
    <name evidence="10" type="ORF">SAMN05428957_105154</name>
</gene>
<feature type="transmembrane region" description="Helical" evidence="9">
    <location>
        <begin position="141"/>
        <end position="161"/>
    </location>
</feature>
<feature type="transmembrane region" description="Helical" evidence="9">
    <location>
        <begin position="12"/>
        <end position="33"/>
    </location>
</feature>
<dbReference type="PANTHER" id="PTHR42865:SF8">
    <property type="entry name" value="SERINE_THREONINE TRANSPORTER SSTT"/>
    <property type="match status" value="1"/>
</dbReference>
<dbReference type="SUPFAM" id="SSF118215">
    <property type="entry name" value="Proton glutamate symport protein"/>
    <property type="match status" value="1"/>
</dbReference>
<comment type="catalytic activity">
    <reaction evidence="9">
        <text>L-threonine(in) + Na(+)(in) = L-threonine(out) + Na(+)(out)</text>
        <dbReference type="Rhea" id="RHEA:69999"/>
        <dbReference type="ChEBI" id="CHEBI:29101"/>
        <dbReference type="ChEBI" id="CHEBI:57926"/>
    </reaction>
</comment>
<sequence>MLISPLLRWLRRTSLVAQIAIALVAGVALALLAPGATPYVAFLGTLFISALKAVAPVLVLVLVMSAISHHVPGEATGIRPVLLLYAVGTLSAALVAVAASLWWPSTLTLRSPPSAELAPPGAVSEVLLNVATSIVDNPVHALLQANYIGILAWAVGLGLALRHASPGTRAVLHDGAQAVTAIIQGVIRCAPLGILGLVASTFAEAGTQALQGYAHLLAVLVGCMLFVALVVNPLIVWACIRRNPYPLVFTCLRESGVTAFFTRSSAANIPINLALAQRLGLKEETYSIAIPLGATINMAGAAVTISVLTLAAAHTLGIRVELPTALLLCVVSAVCACGASGVAGGSLLLIPLACSLFGIGNDVAMQVVAVGFIIGIVQDSAETALNSSTDVLFTAAAGMAQQRRAGTPTPL</sequence>
<dbReference type="PRINTS" id="PR00173">
    <property type="entry name" value="EDTRNSPORT"/>
</dbReference>
<dbReference type="Proteomes" id="UP000198552">
    <property type="component" value="Unassembled WGS sequence"/>
</dbReference>
<dbReference type="STRING" id="1527607.SAMN05428957_105154"/>
<dbReference type="GO" id="GO:0005886">
    <property type="term" value="C:plasma membrane"/>
    <property type="evidence" value="ECO:0007669"/>
    <property type="project" value="UniProtKB-SubCell"/>
</dbReference>
<feature type="transmembrane region" description="Helical" evidence="9">
    <location>
        <begin position="325"/>
        <end position="350"/>
    </location>
</feature>
<dbReference type="GO" id="GO:0005295">
    <property type="term" value="F:neutral L-amino acid:sodium symporter activity"/>
    <property type="evidence" value="ECO:0007669"/>
    <property type="project" value="TreeGrafter"/>
</dbReference>
<feature type="transmembrane region" description="Helical" evidence="9">
    <location>
        <begin position="215"/>
        <end position="240"/>
    </location>
</feature>
<dbReference type="PANTHER" id="PTHR42865">
    <property type="entry name" value="PROTON/GLUTAMATE-ASPARTATE SYMPORTER"/>
    <property type="match status" value="1"/>
</dbReference>
<keyword evidence="11" id="KW-1185">Reference proteome</keyword>
<organism evidence="10 11">
    <name type="scientific">Oryzisolibacter propanilivorax</name>
    <dbReference type="NCBI Taxonomy" id="1527607"/>
    <lineage>
        <taxon>Bacteria</taxon>
        <taxon>Pseudomonadati</taxon>
        <taxon>Pseudomonadota</taxon>
        <taxon>Betaproteobacteria</taxon>
        <taxon>Burkholderiales</taxon>
        <taxon>Comamonadaceae</taxon>
        <taxon>Oryzisolibacter</taxon>
    </lineage>
</organism>
<dbReference type="RefSeq" id="WP_091569445.1">
    <property type="nucleotide sequence ID" value="NZ_FNHP01000005.1"/>
</dbReference>
<proteinExistence type="inferred from homology"/>
<evidence type="ECO:0000256" key="7">
    <source>
        <dbReference type="ARBA" id="ARBA00022989"/>
    </source>
</evidence>
<keyword evidence="7 9" id="KW-1133">Transmembrane helix</keyword>
<evidence type="ECO:0000256" key="2">
    <source>
        <dbReference type="ARBA" id="ARBA00022448"/>
    </source>
</evidence>
<dbReference type="HAMAP" id="MF_01582">
    <property type="entry name" value="Ser_Thr_transp_SstT"/>
    <property type="match status" value="1"/>
</dbReference>
<feature type="transmembrane region" description="Helical" evidence="9">
    <location>
        <begin position="82"/>
        <end position="103"/>
    </location>
</feature>
<evidence type="ECO:0000256" key="6">
    <source>
        <dbReference type="ARBA" id="ARBA00022970"/>
    </source>
</evidence>